<accession>A0A1C4GVT5</accession>
<dbReference type="OrthoDB" id="8966094at2"/>
<evidence type="ECO:0000313" key="2">
    <source>
        <dbReference type="Proteomes" id="UP000243661"/>
    </source>
</evidence>
<gene>
    <name evidence="1" type="ORF">GA0116959_108123</name>
</gene>
<sequence length="111" mass="12739">MTFQFLFEQFQALPSGSDSFKQLKNQCEQHIKMANSALEQSALFLIYGFAKNYVLLYEDQAVTAEFSTAAKTQLLNYMQQLNTALQTQDKALILDSLNHVTQHYMLSSRVF</sequence>
<organism evidence="1 2">
    <name type="scientific">Acinetobacter albensis</name>
    <dbReference type="NCBI Taxonomy" id="1673609"/>
    <lineage>
        <taxon>Bacteria</taxon>
        <taxon>Pseudomonadati</taxon>
        <taxon>Pseudomonadota</taxon>
        <taxon>Gammaproteobacteria</taxon>
        <taxon>Moraxellales</taxon>
        <taxon>Moraxellaceae</taxon>
        <taxon>Acinetobacter</taxon>
    </lineage>
</organism>
<dbReference type="EMBL" id="FMBK01000008">
    <property type="protein sequence ID" value="SCC72270.1"/>
    <property type="molecule type" value="Genomic_DNA"/>
</dbReference>
<reference evidence="1 2" key="1">
    <citation type="submission" date="2016-08" db="EMBL/GenBank/DDBJ databases">
        <authorList>
            <person name="Seilhamer J.J."/>
        </authorList>
    </citation>
    <scope>NUCLEOTIDE SEQUENCE [LARGE SCALE GENOMIC DNA]</scope>
    <source>
        <strain evidence="1 2">ANC 4874</strain>
    </source>
</reference>
<name>A0A1C4GVT5_9GAMM</name>
<protein>
    <submittedName>
        <fullName evidence="1">Uncharacterized protein</fullName>
    </submittedName>
</protein>
<dbReference type="Proteomes" id="UP000243661">
    <property type="component" value="Unassembled WGS sequence"/>
</dbReference>
<evidence type="ECO:0000313" key="1">
    <source>
        <dbReference type="EMBL" id="SCC72270.1"/>
    </source>
</evidence>
<proteinExistence type="predicted"/>
<dbReference type="RefSeq" id="WP_092720122.1">
    <property type="nucleotide sequence ID" value="NZ_FMBK01000008.1"/>
</dbReference>
<dbReference type="AlphaFoldDB" id="A0A1C4GVT5"/>